<accession>A0A821TL63</accession>
<keyword evidence="2" id="KW-1185">Reference proteome</keyword>
<dbReference type="EMBL" id="CAJOBP010069375">
    <property type="protein sequence ID" value="CAF4877624.1"/>
    <property type="molecule type" value="Genomic_DNA"/>
</dbReference>
<gene>
    <name evidence="1" type="ORF">UJA718_LOCUS44558</name>
</gene>
<organism evidence="1 2">
    <name type="scientific">Rotaria socialis</name>
    <dbReference type="NCBI Taxonomy" id="392032"/>
    <lineage>
        <taxon>Eukaryota</taxon>
        <taxon>Metazoa</taxon>
        <taxon>Spiralia</taxon>
        <taxon>Gnathifera</taxon>
        <taxon>Rotifera</taxon>
        <taxon>Eurotatoria</taxon>
        <taxon>Bdelloidea</taxon>
        <taxon>Philodinida</taxon>
        <taxon>Philodinidae</taxon>
        <taxon>Rotaria</taxon>
    </lineage>
</organism>
<feature type="non-terminal residue" evidence="1">
    <location>
        <position position="25"/>
    </location>
</feature>
<reference evidence="1" key="1">
    <citation type="submission" date="2021-02" db="EMBL/GenBank/DDBJ databases">
        <authorList>
            <person name="Nowell W R."/>
        </authorList>
    </citation>
    <scope>NUCLEOTIDE SEQUENCE</scope>
</reference>
<comment type="caution">
    <text evidence="1">The sequence shown here is derived from an EMBL/GenBank/DDBJ whole genome shotgun (WGS) entry which is preliminary data.</text>
</comment>
<evidence type="ECO:0000313" key="1">
    <source>
        <dbReference type="EMBL" id="CAF4877624.1"/>
    </source>
</evidence>
<name>A0A821TL63_9BILA</name>
<proteinExistence type="predicted"/>
<evidence type="ECO:0000313" key="2">
    <source>
        <dbReference type="Proteomes" id="UP000663873"/>
    </source>
</evidence>
<dbReference type="AlphaFoldDB" id="A0A821TL63"/>
<sequence length="25" mass="3058">MMNDIQDNIRRLEIVDCRQPWIGQI</sequence>
<feature type="non-terminal residue" evidence="1">
    <location>
        <position position="1"/>
    </location>
</feature>
<protein>
    <submittedName>
        <fullName evidence="1">Uncharacterized protein</fullName>
    </submittedName>
</protein>
<dbReference type="Proteomes" id="UP000663873">
    <property type="component" value="Unassembled WGS sequence"/>
</dbReference>